<comment type="caution">
    <text evidence="3">The sequence shown here is derived from an EMBL/GenBank/DDBJ whole genome shotgun (WGS) entry which is preliminary data.</text>
</comment>
<evidence type="ECO:0000256" key="1">
    <source>
        <dbReference type="SAM" id="MobiDB-lite"/>
    </source>
</evidence>
<evidence type="ECO:0000256" key="2">
    <source>
        <dbReference type="SAM" id="Phobius"/>
    </source>
</evidence>
<proteinExistence type="predicted"/>
<dbReference type="Proteomes" id="UP000478183">
    <property type="component" value="Unassembled WGS sequence"/>
</dbReference>
<dbReference type="RefSeq" id="WP_155096337.1">
    <property type="nucleotide sequence ID" value="NZ_WMIE01000009.1"/>
</dbReference>
<accession>A0A6L6JCR0</accession>
<protein>
    <submittedName>
        <fullName evidence="3">Uncharacterized protein</fullName>
    </submittedName>
</protein>
<keyword evidence="4" id="KW-1185">Reference proteome</keyword>
<gene>
    <name evidence="3" type="ORF">GL286_14740</name>
</gene>
<feature type="region of interest" description="Disordered" evidence="1">
    <location>
        <begin position="1"/>
        <end position="42"/>
    </location>
</feature>
<dbReference type="EMBL" id="WMIE01000009">
    <property type="protein sequence ID" value="MTH78985.1"/>
    <property type="molecule type" value="Genomic_DNA"/>
</dbReference>
<organism evidence="3 4">
    <name type="scientific">Paracoccus aestuariivivens</name>
    <dbReference type="NCBI Taxonomy" id="1820333"/>
    <lineage>
        <taxon>Bacteria</taxon>
        <taxon>Pseudomonadati</taxon>
        <taxon>Pseudomonadota</taxon>
        <taxon>Alphaproteobacteria</taxon>
        <taxon>Rhodobacterales</taxon>
        <taxon>Paracoccaceae</taxon>
        <taxon>Paracoccus</taxon>
    </lineage>
</organism>
<dbReference type="AlphaFoldDB" id="A0A6L6JCR0"/>
<evidence type="ECO:0000313" key="4">
    <source>
        <dbReference type="Proteomes" id="UP000478183"/>
    </source>
</evidence>
<feature type="transmembrane region" description="Helical" evidence="2">
    <location>
        <begin position="50"/>
        <end position="69"/>
    </location>
</feature>
<name>A0A6L6JCR0_9RHOB</name>
<keyword evidence="2" id="KW-0472">Membrane</keyword>
<keyword evidence="2" id="KW-0812">Transmembrane</keyword>
<keyword evidence="2" id="KW-1133">Transmembrane helix</keyword>
<reference evidence="3 4" key="1">
    <citation type="submission" date="2019-11" db="EMBL/GenBank/DDBJ databases">
        <authorList>
            <person name="Dong K."/>
        </authorList>
    </citation>
    <scope>NUCLEOTIDE SEQUENCE [LARGE SCALE GENOMIC DNA]</scope>
    <source>
        <strain evidence="3 4">NBRC 111993</strain>
    </source>
</reference>
<evidence type="ECO:0000313" key="3">
    <source>
        <dbReference type="EMBL" id="MTH78985.1"/>
    </source>
</evidence>
<sequence>MNIRTNSLDESGATPADFGPHFVAPPPKIETGPDLPPVTTTQHRSGWSVLLHWSLMLGGFAALALLGHLL</sequence>